<keyword evidence="2" id="KW-0812">Transmembrane</keyword>
<proteinExistence type="predicted"/>
<feature type="transmembrane region" description="Helical" evidence="2">
    <location>
        <begin position="146"/>
        <end position="167"/>
    </location>
</feature>
<dbReference type="Proteomes" id="UP000053171">
    <property type="component" value="Unassembled WGS sequence"/>
</dbReference>
<evidence type="ECO:0000313" key="4">
    <source>
        <dbReference type="Proteomes" id="UP000053171"/>
    </source>
</evidence>
<dbReference type="RefSeq" id="WP_058731322.1">
    <property type="nucleotide sequence ID" value="NZ_JAIUDH010000001.1"/>
</dbReference>
<evidence type="ECO:0008006" key="5">
    <source>
        <dbReference type="Google" id="ProtNLM"/>
    </source>
</evidence>
<keyword evidence="2" id="KW-0472">Membrane</keyword>
<evidence type="ECO:0000256" key="1">
    <source>
        <dbReference type="SAM" id="MobiDB-lite"/>
    </source>
</evidence>
<feature type="region of interest" description="Disordered" evidence="1">
    <location>
        <begin position="1"/>
        <end position="20"/>
    </location>
</feature>
<feature type="compositionally biased region" description="Low complexity" evidence="1">
    <location>
        <begin position="184"/>
        <end position="198"/>
    </location>
</feature>
<reference evidence="3" key="1">
    <citation type="submission" date="2016-06" db="EMBL/GenBank/DDBJ databases">
        <title>Identification of putative biosynthetic pathways for the production of bioactive secondary metabolites by the marine actinomycete Kocuria kristinae RUTW2-3.</title>
        <authorList>
            <person name="Waterworth S.C."/>
            <person name="Walmsley T.A."/>
            <person name="Matongo T."/>
            <person name="Davies-Coleman M.T."/>
            <person name="Dorrington R.A."/>
        </authorList>
    </citation>
    <scope>NUCLEOTIDE SEQUENCE [LARGE SCALE GENOMIC DNA]</scope>
    <source>
        <strain evidence="3">RUTW2-3</strain>
    </source>
</reference>
<feature type="compositionally biased region" description="Basic and acidic residues" evidence="1">
    <location>
        <begin position="199"/>
        <end position="218"/>
    </location>
</feature>
<comment type="caution">
    <text evidence="3">The sequence shown here is derived from an EMBL/GenBank/DDBJ whole genome shotgun (WGS) entry which is preliminary data.</text>
</comment>
<organism evidence="3 4">
    <name type="scientific">Rothia kristinae</name>
    <dbReference type="NCBI Taxonomy" id="37923"/>
    <lineage>
        <taxon>Bacteria</taxon>
        <taxon>Bacillati</taxon>
        <taxon>Actinomycetota</taxon>
        <taxon>Actinomycetes</taxon>
        <taxon>Micrococcales</taxon>
        <taxon>Micrococcaceae</taxon>
        <taxon>Rothia</taxon>
    </lineage>
</organism>
<sequence length="218" mass="22688">MSAARTPAPTIEGEEDSRTPRTRGAGRLILLSLLVPALAFAATLPTWVTAQVDTVLAQRQDINVPGTTAAPAVSALALVALAGVLTVRIAGPVLRTVICAVIALAGIGTALAALSVPLDPEGAARSSVGQRTGAVGAGGDYTVHPWPWVCLVFAVGIVVMAVVLWRASRSWRGAGRRFERPEQRAAATRETAPAPEQAPHARDIDAWDRLSRGEDPTA</sequence>
<feature type="transmembrane region" description="Helical" evidence="2">
    <location>
        <begin position="28"/>
        <end position="48"/>
    </location>
</feature>
<gene>
    <name evidence="3" type="ORF">AN277_0204795</name>
</gene>
<name>A0A147EA06_9MICC</name>
<keyword evidence="4" id="KW-1185">Reference proteome</keyword>
<feature type="transmembrane region" description="Helical" evidence="2">
    <location>
        <begin position="68"/>
        <end position="90"/>
    </location>
</feature>
<dbReference type="InterPro" id="IPR019051">
    <property type="entry name" value="Trp_biosyn_TM_oprn/chp"/>
</dbReference>
<dbReference type="AlphaFoldDB" id="A0A147EA06"/>
<accession>A0A147EA06</accession>
<protein>
    <recommendedName>
        <fullName evidence="5">Tryptophan-associated transmembrane protein (Trp_oprn_chp)</fullName>
    </recommendedName>
</protein>
<keyword evidence="2" id="KW-1133">Transmembrane helix</keyword>
<evidence type="ECO:0000256" key="2">
    <source>
        <dbReference type="SAM" id="Phobius"/>
    </source>
</evidence>
<dbReference type="PATRIC" id="fig|37923.10.peg.1418"/>
<evidence type="ECO:0000313" key="3">
    <source>
        <dbReference type="EMBL" id="OAX52136.1"/>
    </source>
</evidence>
<dbReference type="EMBL" id="LJBJ02000007">
    <property type="protein sequence ID" value="OAX52136.1"/>
    <property type="molecule type" value="Genomic_DNA"/>
</dbReference>
<dbReference type="Pfam" id="PF09534">
    <property type="entry name" value="Trp_oprn_chp"/>
    <property type="match status" value="1"/>
</dbReference>
<feature type="transmembrane region" description="Helical" evidence="2">
    <location>
        <begin position="97"/>
        <end position="118"/>
    </location>
</feature>
<feature type="region of interest" description="Disordered" evidence="1">
    <location>
        <begin position="177"/>
        <end position="218"/>
    </location>
</feature>